<dbReference type="Pfam" id="PF08268">
    <property type="entry name" value="FBA_3"/>
    <property type="match status" value="2"/>
</dbReference>
<protein>
    <submittedName>
        <fullName evidence="2">F-box associated domain type 3</fullName>
    </submittedName>
</protein>
<comment type="caution">
    <text evidence="2">The sequence shown here is derived from an EMBL/GenBank/DDBJ whole genome shotgun (WGS) entry which is preliminary data.</text>
</comment>
<dbReference type="AlphaFoldDB" id="A0A8T1ZPL4"/>
<reference evidence="2 3" key="1">
    <citation type="submission" date="2020-12" db="EMBL/GenBank/DDBJ databases">
        <title>Concerted genomic and epigenomic changes stabilize Arabidopsis allopolyploids.</title>
        <authorList>
            <person name="Chen Z."/>
        </authorList>
    </citation>
    <scope>NUCLEOTIDE SEQUENCE [LARGE SCALE GENOMIC DNA]</scope>
    <source>
        <strain evidence="2">Allo738</strain>
        <tissue evidence="2">Leaf</tissue>
    </source>
</reference>
<feature type="domain" description="F-box" evidence="1">
    <location>
        <begin position="24"/>
        <end position="64"/>
    </location>
</feature>
<dbReference type="EMBL" id="JAEFBK010000010">
    <property type="protein sequence ID" value="KAG7560573.1"/>
    <property type="molecule type" value="Genomic_DNA"/>
</dbReference>
<accession>A0A8T1ZPL4</accession>
<gene>
    <name evidence="2" type="ORF">ISN45_Aa05g020890</name>
</gene>
<dbReference type="PANTHER" id="PTHR31111:SF25">
    <property type="entry name" value="F-BOX ASSOCIATED UBIQUITINATION EFFECTOR FAMILY PROTEIN"/>
    <property type="match status" value="1"/>
</dbReference>
<dbReference type="Pfam" id="PF00646">
    <property type="entry name" value="F-box"/>
    <property type="match status" value="1"/>
</dbReference>
<dbReference type="InterPro" id="IPR001810">
    <property type="entry name" value="F-box_dom"/>
</dbReference>
<organism evidence="2 3">
    <name type="scientific">Arabidopsis thaliana x Arabidopsis arenosa</name>
    <dbReference type="NCBI Taxonomy" id="1240361"/>
    <lineage>
        <taxon>Eukaryota</taxon>
        <taxon>Viridiplantae</taxon>
        <taxon>Streptophyta</taxon>
        <taxon>Embryophyta</taxon>
        <taxon>Tracheophyta</taxon>
        <taxon>Spermatophyta</taxon>
        <taxon>Magnoliopsida</taxon>
        <taxon>eudicotyledons</taxon>
        <taxon>Gunneridae</taxon>
        <taxon>Pentapetalae</taxon>
        <taxon>rosids</taxon>
        <taxon>malvids</taxon>
        <taxon>Brassicales</taxon>
        <taxon>Brassicaceae</taxon>
        <taxon>Camelineae</taxon>
        <taxon>Arabidopsis</taxon>
    </lineage>
</organism>
<dbReference type="Proteomes" id="UP000694240">
    <property type="component" value="Chromosome 10"/>
</dbReference>
<evidence type="ECO:0000313" key="2">
    <source>
        <dbReference type="EMBL" id="KAG7560573.1"/>
    </source>
</evidence>
<sequence>MGSSLSLAVRKKKEKKTLVVLPEITEEMLIDILIRLPAKSLMRFKCVSKLWLSLITSRYFANRFLIKPSPSRCFFAYLVDCENQRKCLLLKSSSSSHDHSDTSVSVIDQHSTMTVMGGYFVNSVRGLLCYRTRRRVKVCNPNTRQVLSLVWEVNKEERVVRSEHKVLVLGDGATWRNTQSHNDTPHGPFYPHSQGMTINGVLYYIAWTDEDRCVLMSFDLSSEEFNLIELLPYENFSCTSLINYQGKVATCEDSLLSSDGIVDVCVLEDADKSKWSNKKTFLLPVSQMNFVHGDRLVIGGTRDSGKVLLT</sequence>
<name>A0A8T1ZPL4_9BRAS</name>
<dbReference type="NCBIfam" id="TIGR01640">
    <property type="entry name" value="F_box_assoc_1"/>
    <property type="match status" value="1"/>
</dbReference>
<dbReference type="CDD" id="cd22157">
    <property type="entry name" value="F-box_AtFBW1-like"/>
    <property type="match status" value="1"/>
</dbReference>
<dbReference type="SMART" id="SM00256">
    <property type="entry name" value="FBOX"/>
    <property type="match status" value="1"/>
</dbReference>
<dbReference type="PANTHER" id="PTHR31111">
    <property type="entry name" value="BNAA05G37150D PROTEIN-RELATED"/>
    <property type="match status" value="1"/>
</dbReference>
<evidence type="ECO:0000313" key="3">
    <source>
        <dbReference type="Proteomes" id="UP000694240"/>
    </source>
</evidence>
<dbReference type="InterPro" id="IPR013187">
    <property type="entry name" value="F-box-assoc_dom_typ3"/>
</dbReference>
<proteinExistence type="predicted"/>
<keyword evidence="3" id="KW-1185">Reference proteome</keyword>
<evidence type="ECO:0000259" key="1">
    <source>
        <dbReference type="SMART" id="SM00256"/>
    </source>
</evidence>
<dbReference type="InterPro" id="IPR017451">
    <property type="entry name" value="F-box-assoc_interact_dom"/>
</dbReference>